<dbReference type="EMBL" id="CP081303">
    <property type="protein sequence ID" value="QZE15791.1"/>
    <property type="molecule type" value="Genomic_DNA"/>
</dbReference>
<evidence type="ECO:0000313" key="2">
    <source>
        <dbReference type="Proteomes" id="UP000826212"/>
    </source>
</evidence>
<evidence type="ECO:0000313" key="1">
    <source>
        <dbReference type="EMBL" id="QZE15791.1"/>
    </source>
</evidence>
<keyword evidence="2" id="KW-1185">Reference proteome</keyword>
<protein>
    <submittedName>
        <fullName evidence="1">Uncharacterized protein</fullName>
    </submittedName>
</protein>
<proteinExistence type="predicted"/>
<reference evidence="1" key="1">
    <citation type="submission" date="2021-08" db="EMBL/GenBank/DDBJ databases">
        <title>Novel anaerobic bacterium isolated from sea squirt in East Sea, Republic of Korea.</title>
        <authorList>
            <person name="Nguyen T.H."/>
            <person name="Li Z."/>
            <person name="Lee Y.-J."/>
            <person name="Ko J."/>
            <person name="Kim S.-G."/>
        </authorList>
    </citation>
    <scope>NUCLEOTIDE SEQUENCE</scope>
    <source>
        <strain evidence="1">KCTC 25031</strain>
    </source>
</reference>
<organism evidence="1 2">
    <name type="scientific">Halosquirtibacter laminarini</name>
    <dbReference type="NCBI Taxonomy" id="3374600"/>
    <lineage>
        <taxon>Bacteria</taxon>
        <taxon>Pseudomonadati</taxon>
        <taxon>Bacteroidota</taxon>
        <taxon>Bacteroidia</taxon>
        <taxon>Marinilabiliales</taxon>
        <taxon>Prolixibacteraceae</taxon>
        <taxon>Halosquirtibacter</taxon>
    </lineage>
</organism>
<sequence length="96" mass="10476">MNIGLLLLMFFILGIITCGAFFMLSKAKRRYDFKVPALILITIGLILLLFAIAWSISSLIEYENQAAGVGMLIFGGSGLVCCSLAAKFIDKNPKEL</sequence>
<accession>A0AC61NJ89</accession>
<name>A0AC61NJ89_9BACT</name>
<gene>
    <name evidence="1" type="ORF">K4L44_08155</name>
</gene>
<dbReference type="Proteomes" id="UP000826212">
    <property type="component" value="Chromosome"/>
</dbReference>